<reference evidence="1 2" key="1">
    <citation type="submission" date="2022-12" db="EMBL/GenBank/DDBJ databases">
        <title>Chromosome-scale assembly of the Ensete ventricosum genome.</title>
        <authorList>
            <person name="Dussert Y."/>
            <person name="Stocks J."/>
            <person name="Wendawek A."/>
            <person name="Woldeyes F."/>
            <person name="Nichols R.A."/>
            <person name="Borrell J.S."/>
        </authorList>
    </citation>
    <scope>NUCLEOTIDE SEQUENCE [LARGE SCALE GENOMIC DNA]</scope>
    <source>
        <strain evidence="2">cv. Maze</strain>
        <tissue evidence="1">Seeds</tissue>
    </source>
</reference>
<protein>
    <submittedName>
        <fullName evidence="1">Uncharacterized protein</fullName>
    </submittedName>
</protein>
<name>A0AAV8QMI5_ENSVE</name>
<evidence type="ECO:0000313" key="1">
    <source>
        <dbReference type="EMBL" id="KAJ8475689.1"/>
    </source>
</evidence>
<sequence>MVPVWNPLRRHCETYGAYFRGGDSRFHDIYGLSPLKPNCSMADNPSSAPEDEQRGPGAVEVREDTSSCKDWLRLGLASSPAAITSRPERLTAEIELLCGEPSSSSSSSVFPTSATYPVTGRCISGFRAPVMGTTVIPWASYQQGMPRGPWSANLPTGATSSMIPPPAMPEFVARQFMYPISSPALPSAPEVWPDMRVVSPPRRPQSGVWFMLRAAQNQGREPFLPQIPKSYLRIKDGRMTVRLLMKYLVTRLGLEDESECLSGTSLLITMDTAPLRFIFRVIREDGVAHQH</sequence>
<proteinExistence type="predicted"/>
<dbReference type="PANTHER" id="PTHR47290:SF4">
    <property type="entry name" value="RING FINGER PROTEIN"/>
    <property type="match status" value="1"/>
</dbReference>
<keyword evidence="2" id="KW-1185">Reference proteome</keyword>
<gene>
    <name evidence="1" type="ORF">OPV22_019416</name>
</gene>
<evidence type="ECO:0000313" key="2">
    <source>
        <dbReference type="Proteomes" id="UP001222027"/>
    </source>
</evidence>
<dbReference type="AlphaFoldDB" id="A0AAV8QMI5"/>
<accession>A0AAV8QMI5</accession>
<dbReference type="PANTHER" id="PTHR47290">
    <property type="entry name" value="RING FINGER PROTEIN"/>
    <property type="match status" value="1"/>
</dbReference>
<dbReference type="InterPro" id="IPR044171">
    <property type="entry name" value="LAX2-like"/>
</dbReference>
<organism evidence="1 2">
    <name type="scientific">Ensete ventricosum</name>
    <name type="common">Abyssinian banana</name>
    <name type="synonym">Musa ensete</name>
    <dbReference type="NCBI Taxonomy" id="4639"/>
    <lineage>
        <taxon>Eukaryota</taxon>
        <taxon>Viridiplantae</taxon>
        <taxon>Streptophyta</taxon>
        <taxon>Embryophyta</taxon>
        <taxon>Tracheophyta</taxon>
        <taxon>Spermatophyta</taxon>
        <taxon>Magnoliopsida</taxon>
        <taxon>Liliopsida</taxon>
        <taxon>Zingiberales</taxon>
        <taxon>Musaceae</taxon>
        <taxon>Ensete</taxon>
    </lineage>
</organism>
<comment type="caution">
    <text evidence="1">The sequence shown here is derived from an EMBL/GenBank/DDBJ whole genome shotgun (WGS) entry which is preliminary data.</text>
</comment>
<dbReference type="EMBL" id="JAQQAF010000006">
    <property type="protein sequence ID" value="KAJ8475689.1"/>
    <property type="molecule type" value="Genomic_DNA"/>
</dbReference>
<dbReference type="Proteomes" id="UP001222027">
    <property type="component" value="Unassembled WGS sequence"/>
</dbReference>